<evidence type="ECO:0000256" key="2">
    <source>
        <dbReference type="PROSITE-ProRule" id="PRU00708"/>
    </source>
</evidence>
<keyword evidence="4" id="KW-1185">Reference proteome</keyword>
<feature type="repeat" description="PPR" evidence="2">
    <location>
        <begin position="475"/>
        <end position="509"/>
    </location>
</feature>
<dbReference type="OrthoDB" id="185373at2759"/>
<name>A0A8T2UW99_CERRI</name>
<feature type="repeat" description="PPR" evidence="2">
    <location>
        <begin position="308"/>
        <end position="338"/>
    </location>
</feature>
<gene>
    <name evidence="3" type="ORF">KP509_04G039100</name>
</gene>
<dbReference type="Pfam" id="PF13041">
    <property type="entry name" value="PPR_2"/>
    <property type="match status" value="4"/>
</dbReference>
<dbReference type="OMA" id="HACISKE"/>
<dbReference type="NCBIfam" id="TIGR00756">
    <property type="entry name" value="PPR"/>
    <property type="match status" value="4"/>
</dbReference>
<dbReference type="GO" id="GO:0003723">
    <property type="term" value="F:RNA binding"/>
    <property type="evidence" value="ECO:0007669"/>
    <property type="project" value="InterPro"/>
</dbReference>
<keyword evidence="1" id="KW-0677">Repeat</keyword>
<dbReference type="FunFam" id="1.25.40.10:FF:000090">
    <property type="entry name" value="Pentatricopeptide repeat-containing protein, chloroplastic"/>
    <property type="match status" value="1"/>
</dbReference>
<dbReference type="InterPro" id="IPR002885">
    <property type="entry name" value="PPR_rpt"/>
</dbReference>
<dbReference type="FunFam" id="1.25.40.10:FF:000344">
    <property type="entry name" value="Pentatricopeptide repeat-containing protein"/>
    <property type="match status" value="1"/>
</dbReference>
<feature type="repeat" description="PPR" evidence="2">
    <location>
        <begin position="138"/>
        <end position="172"/>
    </location>
</feature>
<dbReference type="AlphaFoldDB" id="A0A8T2UW99"/>
<dbReference type="GO" id="GO:0009451">
    <property type="term" value="P:RNA modification"/>
    <property type="evidence" value="ECO:0007669"/>
    <property type="project" value="InterPro"/>
</dbReference>
<feature type="repeat" description="PPR" evidence="2">
    <location>
        <begin position="440"/>
        <end position="474"/>
    </location>
</feature>
<feature type="repeat" description="PPR" evidence="2">
    <location>
        <begin position="238"/>
        <end position="272"/>
    </location>
</feature>
<organism evidence="3 4">
    <name type="scientific">Ceratopteris richardii</name>
    <name type="common">Triangle waterfern</name>
    <dbReference type="NCBI Taxonomy" id="49495"/>
    <lineage>
        <taxon>Eukaryota</taxon>
        <taxon>Viridiplantae</taxon>
        <taxon>Streptophyta</taxon>
        <taxon>Embryophyta</taxon>
        <taxon>Tracheophyta</taxon>
        <taxon>Polypodiopsida</taxon>
        <taxon>Polypodiidae</taxon>
        <taxon>Polypodiales</taxon>
        <taxon>Pteridineae</taxon>
        <taxon>Pteridaceae</taxon>
        <taxon>Parkerioideae</taxon>
        <taxon>Ceratopteris</taxon>
    </lineage>
</organism>
<evidence type="ECO:0000313" key="4">
    <source>
        <dbReference type="Proteomes" id="UP000825935"/>
    </source>
</evidence>
<dbReference type="EMBL" id="CM035409">
    <property type="protein sequence ID" value="KAH7438970.1"/>
    <property type="molecule type" value="Genomic_DNA"/>
</dbReference>
<evidence type="ECO:0000313" key="3">
    <source>
        <dbReference type="EMBL" id="KAH7438970.1"/>
    </source>
</evidence>
<dbReference type="InterPro" id="IPR046960">
    <property type="entry name" value="PPR_At4g14850-like_plant"/>
</dbReference>
<dbReference type="PROSITE" id="PS51375">
    <property type="entry name" value="PPR"/>
    <property type="match status" value="6"/>
</dbReference>
<dbReference type="Pfam" id="PF01535">
    <property type="entry name" value="PPR"/>
    <property type="match status" value="2"/>
</dbReference>
<sequence length="634" mass="70520">MISAPCRSFMQNKGSLYSSTLSAISTAYIALDAAESFREIVRPSSSVFTHTESNGTHFCTFKDIQEGFDALAQPDRSQLVEGIRKCNSIYHVRRCHHHCLVTQIEQDTYLANSLVFTYAKYGALYDSKAVFKLIIDRSVVTWTALISALVRHEAYLDALLLYRQMHQEGTTPNNVTFIALLGACMNREFLTEGKRLHACISKEQLSDVILGTSIITMYGRCRSLEDARALFSQLPNANIVTWNAIMTIYVELEQGKEAIFLIQRMHSAGLEPNDCTYINGLKACALLEDITLGRAIHVCVVAEGLISDIVVSNSLVNMYGKCGALDDALYIFSGMPKHDVITWNGIISSYVQQGYGAEGLELFRNMQQQGIKPERVTFINVVGACANITALDEGKWIHACLLNDALESDSQVGNALIHMYGQCGALKLARIVFYKVRPHNVVSWTAITSAFAQQGRAKEALHLFQEMQENHVKPDDVAYISVLSACSHAGLVEEGIWCFLSMWEYGLNPNIEHYVCMIDLFGRAGLLSEAEEFMCKMPRWHDGRLWAALLSSCTIHSDIYRGKNAAEQMITFGAGETASYVLLANLYAANVKRDSESPALVLSKMMSLSDEEGDSESMRILLDRMVAAYMGSYD</sequence>
<proteinExistence type="predicted"/>
<accession>A0A8T2UW99</accession>
<comment type="caution">
    <text evidence="3">The sequence shown here is derived from an EMBL/GenBank/DDBJ whole genome shotgun (WGS) entry which is preliminary data.</text>
</comment>
<evidence type="ECO:0000256" key="1">
    <source>
        <dbReference type="ARBA" id="ARBA00022737"/>
    </source>
</evidence>
<protein>
    <recommendedName>
        <fullName evidence="5">Pentatricopeptide repeat-containing protein</fullName>
    </recommendedName>
</protein>
<feature type="repeat" description="PPR" evidence="2">
    <location>
        <begin position="339"/>
        <end position="373"/>
    </location>
</feature>
<dbReference type="Proteomes" id="UP000825935">
    <property type="component" value="Chromosome 4"/>
</dbReference>
<evidence type="ECO:0008006" key="5">
    <source>
        <dbReference type="Google" id="ProtNLM"/>
    </source>
</evidence>
<dbReference type="InterPro" id="IPR011990">
    <property type="entry name" value="TPR-like_helical_dom_sf"/>
</dbReference>
<reference evidence="3" key="1">
    <citation type="submission" date="2021-08" db="EMBL/GenBank/DDBJ databases">
        <title>WGS assembly of Ceratopteris richardii.</title>
        <authorList>
            <person name="Marchant D.B."/>
            <person name="Chen G."/>
            <person name="Jenkins J."/>
            <person name="Shu S."/>
            <person name="Leebens-Mack J."/>
            <person name="Grimwood J."/>
            <person name="Schmutz J."/>
            <person name="Soltis P."/>
            <person name="Soltis D."/>
            <person name="Chen Z.-H."/>
        </authorList>
    </citation>
    <scope>NUCLEOTIDE SEQUENCE</scope>
    <source>
        <strain evidence="3">Whitten #5841</strain>
        <tissue evidence="3">Leaf</tissue>
    </source>
</reference>
<dbReference type="PANTHER" id="PTHR47926">
    <property type="entry name" value="PENTATRICOPEPTIDE REPEAT-CONTAINING PROTEIN"/>
    <property type="match status" value="1"/>
</dbReference>
<dbReference type="Gene3D" id="1.25.40.10">
    <property type="entry name" value="Tetratricopeptide repeat domain"/>
    <property type="match status" value="4"/>
</dbReference>